<dbReference type="Proteomes" id="UP001138997">
    <property type="component" value="Unassembled WGS sequence"/>
</dbReference>
<feature type="compositionally biased region" description="Low complexity" evidence="1">
    <location>
        <begin position="2393"/>
        <end position="2405"/>
    </location>
</feature>
<feature type="transmembrane region" description="Helical" evidence="2">
    <location>
        <begin position="151"/>
        <end position="177"/>
    </location>
</feature>
<gene>
    <name evidence="3" type="ORF">LR394_05235</name>
</gene>
<feature type="compositionally biased region" description="Low complexity" evidence="1">
    <location>
        <begin position="2759"/>
        <end position="2770"/>
    </location>
</feature>
<feature type="region of interest" description="Disordered" evidence="1">
    <location>
        <begin position="364"/>
        <end position="412"/>
    </location>
</feature>
<dbReference type="PANTHER" id="PTHR24216">
    <property type="entry name" value="PAXILLIN-RELATED"/>
    <property type="match status" value="1"/>
</dbReference>
<evidence type="ECO:0000313" key="4">
    <source>
        <dbReference type="Proteomes" id="UP001138997"/>
    </source>
</evidence>
<feature type="region of interest" description="Disordered" evidence="1">
    <location>
        <begin position="2707"/>
        <end position="2726"/>
    </location>
</feature>
<comment type="caution">
    <text evidence="3">The sequence shown here is derived from an EMBL/GenBank/DDBJ whole genome shotgun (WGS) entry which is preliminary data.</text>
</comment>
<name>A0A9X1NAM1_9ACTN</name>
<dbReference type="RefSeq" id="WP_231439216.1">
    <property type="nucleotide sequence ID" value="NZ_JAJOMB010000002.1"/>
</dbReference>
<keyword evidence="4" id="KW-1185">Reference proteome</keyword>
<feature type="compositionally biased region" description="Basic and acidic residues" evidence="1">
    <location>
        <begin position="2101"/>
        <end position="2110"/>
    </location>
</feature>
<keyword evidence="2" id="KW-0472">Membrane</keyword>
<protein>
    <submittedName>
        <fullName evidence="3">Uncharacterized protein</fullName>
    </submittedName>
</protein>
<sequence length="2955" mass="315183">MAIPSTEAKTFLEVVSGVPYPSVSEQKVRAAAESMLTHARMVGALAPQVEMLLRSLLGDLNGQTARAFYRRAAPFALTEPKLLHKAAAVMRDSGRYLNEMALEIDYLKRLMRWMMIFLVLQMAIAFVEMLYNPPGAAARIAAAQAMARVAVVRAAALAGAKVAGAVFIYEVGSGLLAQIEQLGLGLRPEISGAKLRDSALNATVGLLVLAAAIPGAGALFGAVGGLLKNAGLNVGKDSFSFLSQHLQELPFGIGTEVLAELMANGILYDSWSVSWTAVTSAVFDTGADMAGGAGGLGALALLNKQSGLNRPSWLVGGSQKGSIVSSPEADASLSSAQPEELPEAVVAGSVDQGRTDAASQVAVPALKVAEEGPDRPLPADLKDDDRSPRPSGALLEPVTGADESRADKPREPVVAPKASMTLRSVRKDLKELAQIPPMRDAYRDPLRRRWSAGLADRADTILNDLPRARSGELRLIATRVVGLVSGYHQALSISNDATAGRLRRELVPAAAALLSQAPEVTRTQVRQVERLMLDTVNVLGLHRNGLRGGNPGDSSVSGIFTSPSERTVAEPNPSPEVLRSGENTGAQSFTEAGVSASPLSGPAEPAPPVVTAALREPGAAPDLALPRRPDPVVLRGSDPQPSDDVARTRVVGEAQTGLREPDRAYLPGRAPAAPRDSALAPQKERELLALSDSDPAPTQRTEPTVIPEPDPVLVPEPVVPQVNIVPPQEPATPQLSTAISEFGSDRSGSRGMIHIRPVPQALTDRIRDELVTRVSADPAYADRMREVFTPRLLSAAWDQLLSRSGFVVPVHRGDETYPVSLRLRLWDARRIGPGLEEMPDGPPVTVQRWAFGMPELGSVSTSSDLRTLGYSHTHLWDVNQAPLDRVGLTGRGLWTLNQTDRTLTTATSVQAYTILRSRERSWLHDFAMEWQFHLMDGIADAASGRLRGDEGWTTITENVVPTPRLQAWFPKHLTEPAAAAQPVLPTRALLEQTPLLGAESFPRSDDILADVTAGFADHTARLSASSWDDLRSFLSEGELRANFPLMLWGDTIASPLLYDRSGNVLGYLRLSAELADDLTSSGPPLQNGVLESYVLRSMRGQTSVTTTNASGLGLDLSFRLSGSDSGRVGVGGGMQYRFAHTLNSGGTARVVRSLRTAGVLPRVSGQFQLRAELVPAAGSALRPQAGTVLADPATRYPVVLQVPQADVINAVVQENRHLPAELLHLRVLGLSTTATAVTGADPLMNQLETFLRKEGFLPAEAVSSWSSWFTAVTDNALFRAVEGPDPASEALLKNQQKLDLLRSRSGLRTGLDDAIDGGSLTVFELPGKTGVHRISANLRIDRRYLPGGDEVGVRQVTRLPKAQTLNFIGSTMPGEEQSSLTPFAWNAQVTGAADVGADIGGQYTHTGSTSHNVGAGVGTGHEYYMLSPVSQGSELFAIPVRYRLEVSYSYGSAPQFAPRDGEVMLAVPTYRTLGEPSTAARPVTAIPREVSVVDRTALRNRSGVLPETALVEWVEGSGPLQNLIRQALGGAVLDGRSTSDSAGRISSSPIVRLAGQSLVGEGLRAPESGANSMLQSTFSVEHLQANPLRIFRDSYVVEGIVTSGLLAGQDVTVEVQGYLSDLQALAPAPPLDAERWLQSTTANSLGTTSAQAGRVGITGARSGQSFRPGGQYLYGRGRSHSELTNDNTSVMRVTVEDTVHSHRFSARAVYVVTVRSGVRNVGLNTVSDAGQVEVVRAVELPEGVQFHLVDNDLHNYPNLAELVRRRDQGVEGARALPEARPRELRLPAWYSGSNGQIGYGAVTGVELVAGRGGLENQIRTMLEHHAPGITTPGSSTYLPGVLSRVNEYTSSLGLRTLVNLGPEGQAQVRAVFRSWFGPQIVTVGLSARPADPGSLADVRGRALATGGLDNVLSHISARGTGLAAGDQPGRTRITDTTSRTHQLNFRPTGASSSQTFTPVAAGEMRSGAARTQVSTREVRSWQRSFGSTGEFQVPYHYDVTVQVDRLWQAAFSVVLQGAASLISQGLGLLVVPYLRIAVGLMQRAFATPSTQPSVPAPRPAADVGLSRARLSADVTLRFHNREAARQPDETSGPLLEAPLLLDRDPLPRPDAETNGDAVIEIDAWPRLLQGAAWLPQRPVQIYDLSGVQELRQALEQADPNWARRLTPQTASSAEGMFARLNQFVQTGELTLVSRAGTSAFLSRPGADVQIEMTLYAPRSERSSRDIAIDHIEVSNDSVTNATSGSITRSLTLGQSYDGEPLDRSGPIAPLWGDGAGAGDTSTRATQRRELLRFGTVMENAAGTGLMGHRVRAAALLRVVGPNGTRWVLTDILLRSTEAPPEPITPAPPESTTPALPESKTPALLQPTTPRPPSPATPSPATPSPATPSPATPSPATSSPATSSPATPSPVPSNLVPLEPVTPKPADPEQVVAEESTEPTGVRALAQPNNLGESRDSRGIFEPEPEPPISSLDALTTVTPDNPEAGILEPAEPAHSIFTSLAERLNHSEPLPPRPLLTLPPGLSAAESLTLGQGSAYRLEGFTSARATDLLDSLVAGLSPDLRKTLFPESKQQAWAQNRQRVQAALTDPERHGAALLDGVPTDVFPEHRRSQQRTGRVTLRFDPLSEEPQLSGAVVSVNGAFVLELETLVKGERRQFTVVADRVTMKRQVDDQNWLHGYRAPGRVTVESRLRRSPGKLIKDRPAEPVVVENPPRRSPGKLIKRIPPEFGGPPAVPGAEDAAVAERPVRRSPGKLIKRIPPEFGGPPVSEGEPSPRRSPGKLIKPVPVEFGGSTALKKSPGKQNSDEAFWPHRSATLEQPAGVAELRDALRAASSSLPGRSPAERFAADLRISDLTASAVLPGLIRASVERPVDLLDGVSLETVLVKSKGNDRDHSEHVVYDIRYLVRTPMGSIQVSVPAGARFRVPPGTALQSIGFERGGRPVLLTRADPGTTARQ</sequence>
<evidence type="ECO:0000256" key="1">
    <source>
        <dbReference type="SAM" id="MobiDB-lite"/>
    </source>
</evidence>
<proteinExistence type="predicted"/>
<evidence type="ECO:0000256" key="2">
    <source>
        <dbReference type="SAM" id="Phobius"/>
    </source>
</evidence>
<dbReference type="EMBL" id="JAJOMB010000002">
    <property type="protein sequence ID" value="MCD5310291.1"/>
    <property type="molecule type" value="Genomic_DNA"/>
</dbReference>
<accession>A0A9X1NAM1</accession>
<feature type="region of interest" description="Disordered" evidence="1">
    <location>
        <begin position="2081"/>
        <end position="2110"/>
    </location>
</feature>
<feature type="region of interest" description="Disordered" evidence="1">
    <location>
        <begin position="543"/>
        <end position="582"/>
    </location>
</feature>
<reference evidence="3" key="1">
    <citation type="submission" date="2021-11" db="EMBL/GenBank/DDBJ databases">
        <title>Streptomyces corallinus and Kineosporia corallina sp. nov., two new coral-derived marine actinobacteria.</title>
        <authorList>
            <person name="Buangrab K."/>
            <person name="Sutthacheep M."/>
            <person name="Yeemin T."/>
            <person name="Harunari E."/>
            <person name="Igarashi Y."/>
            <person name="Sripreechasak P."/>
            <person name="Kanchanasin P."/>
            <person name="Tanasupawat S."/>
            <person name="Phongsopitanun W."/>
        </authorList>
    </citation>
    <scope>NUCLEOTIDE SEQUENCE</scope>
    <source>
        <strain evidence="3">JCM 31032</strain>
    </source>
</reference>
<feature type="compositionally biased region" description="Polar residues" evidence="1">
    <location>
        <begin position="553"/>
        <end position="565"/>
    </location>
</feature>
<keyword evidence="2" id="KW-0812">Transmembrane</keyword>
<feature type="region of interest" description="Disordered" evidence="1">
    <location>
        <begin position="619"/>
        <end position="712"/>
    </location>
</feature>
<feature type="region of interest" description="Disordered" evidence="1">
    <location>
        <begin position="2337"/>
        <end position="2487"/>
    </location>
</feature>
<feature type="region of interest" description="Disordered" evidence="1">
    <location>
        <begin position="2753"/>
        <end position="2806"/>
    </location>
</feature>
<evidence type="ECO:0000313" key="3">
    <source>
        <dbReference type="EMBL" id="MCD5310291.1"/>
    </source>
</evidence>
<feature type="transmembrane region" description="Helical" evidence="2">
    <location>
        <begin position="198"/>
        <end position="227"/>
    </location>
</feature>
<feature type="region of interest" description="Disordered" evidence="1">
    <location>
        <begin position="319"/>
        <end position="343"/>
    </location>
</feature>
<feature type="compositionally biased region" description="Pro residues" evidence="1">
    <location>
        <begin position="2368"/>
        <end position="2392"/>
    </location>
</feature>
<feature type="compositionally biased region" description="Basic and acidic residues" evidence="1">
    <location>
        <begin position="402"/>
        <end position="411"/>
    </location>
</feature>
<feature type="compositionally biased region" description="Pro residues" evidence="1">
    <location>
        <begin position="2339"/>
        <end position="2350"/>
    </location>
</feature>
<keyword evidence="2" id="KW-1133">Transmembrane helix</keyword>
<feature type="transmembrane region" description="Helical" evidence="2">
    <location>
        <begin position="110"/>
        <end position="131"/>
    </location>
</feature>
<organism evidence="3 4">
    <name type="scientific">Kineosporia babensis</name>
    <dbReference type="NCBI Taxonomy" id="499548"/>
    <lineage>
        <taxon>Bacteria</taxon>
        <taxon>Bacillati</taxon>
        <taxon>Actinomycetota</taxon>
        <taxon>Actinomycetes</taxon>
        <taxon>Kineosporiales</taxon>
        <taxon>Kineosporiaceae</taxon>
        <taxon>Kineosporia</taxon>
    </lineage>
</organism>
<dbReference type="PANTHER" id="PTHR24216:SF65">
    <property type="entry name" value="PAXILLIN-LIKE PROTEIN 1"/>
    <property type="match status" value="1"/>
</dbReference>